<evidence type="ECO:0000256" key="2">
    <source>
        <dbReference type="ARBA" id="ARBA00023315"/>
    </source>
</evidence>
<feature type="domain" description="N-acetyltransferase" evidence="3">
    <location>
        <begin position="4"/>
        <end position="158"/>
    </location>
</feature>
<evidence type="ECO:0000313" key="4">
    <source>
        <dbReference type="EMBL" id="MBU5483612.1"/>
    </source>
</evidence>
<dbReference type="PROSITE" id="PS51186">
    <property type="entry name" value="GNAT"/>
    <property type="match status" value="1"/>
</dbReference>
<evidence type="ECO:0000313" key="5">
    <source>
        <dbReference type="Proteomes" id="UP000726170"/>
    </source>
</evidence>
<proteinExistence type="predicted"/>
<evidence type="ECO:0000259" key="3">
    <source>
        <dbReference type="PROSITE" id="PS51186"/>
    </source>
</evidence>
<dbReference type="PANTHER" id="PTHR10545">
    <property type="entry name" value="DIAMINE N-ACETYLTRANSFERASE"/>
    <property type="match status" value="1"/>
</dbReference>
<dbReference type="Pfam" id="PF00583">
    <property type="entry name" value="Acetyltransf_1"/>
    <property type="match status" value="1"/>
</dbReference>
<sequence length="162" mass="18646">MKNFNIRFAKEEDTKLILNFINGLAEYEELSNEVVATEETLKESLFIRKAAEVIIGEYEGIPVGFALFFHNFSTFIGKPGIYLEDLYIRPEMRGKGFGKKMLSFLGKLTIERDCGRLEWSCLDWNKPSIDFYKSMGSIPMDEWTVYRVTGDALEKLAGNFIK</sequence>
<keyword evidence="5" id="KW-1185">Reference proteome</keyword>
<keyword evidence="1" id="KW-0808">Transferase</keyword>
<organism evidence="4 5">
    <name type="scientific">Clostridium mobile</name>
    <dbReference type="NCBI Taxonomy" id="2841512"/>
    <lineage>
        <taxon>Bacteria</taxon>
        <taxon>Bacillati</taxon>
        <taxon>Bacillota</taxon>
        <taxon>Clostridia</taxon>
        <taxon>Eubacteriales</taxon>
        <taxon>Clostridiaceae</taxon>
        <taxon>Clostridium</taxon>
    </lineage>
</organism>
<dbReference type="CDD" id="cd04301">
    <property type="entry name" value="NAT_SF"/>
    <property type="match status" value="1"/>
</dbReference>
<keyword evidence="2" id="KW-0012">Acyltransferase</keyword>
<evidence type="ECO:0000256" key="1">
    <source>
        <dbReference type="ARBA" id="ARBA00022679"/>
    </source>
</evidence>
<dbReference type="PANTHER" id="PTHR10545:SF29">
    <property type="entry name" value="GH14572P-RELATED"/>
    <property type="match status" value="1"/>
</dbReference>
<gene>
    <name evidence="4" type="ORF">KQI86_04670</name>
</gene>
<dbReference type="EMBL" id="JAHLQF010000001">
    <property type="protein sequence ID" value="MBU5483612.1"/>
    <property type="molecule type" value="Genomic_DNA"/>
</dbReference>
<dbReference type="RefSeq" id="WP_216437976.1">
    <property type="nucleotide sequence ID" value="NZ_JAHLQF010000001.1"/>
</dbReference>
<name>A0ABS6EEN4_9CLOT</name>
<protein>
    <submittedName>
        <fullName evidence="4">GNAT family N-acetyltransferase</fullName>
    </submittedName>
</protein>
<dbReference type="InterPro" id="IPR051016">
    <property type="entry name" value="Diverse_Substrate_AcTransf"/>
</dbReference>
<comment type="caution">
    <text evidence="4">The sequence shown here is derived from an EMBL/GenBank/DDBJ whole genome shotgun (WGS) entry which is preliminary data.</text>
</comment>
<accession>A0ABS6EEN4</accession>
<dbReference type="Proteomes" id="UP000726170">
    <property type="component" value="Unassembled WGS sequence"/>
</dbReference>
<reference evidence="4 5" key="1">
    <citation type="submission" date="2021-06" db="EMBL/GenBank/DDBJ databases">
        <authorList>
            <person name="Sun Q."/>
            <person name="Li D."/>
        </authorList>
    </citation>
    <scope>NUCLEOTIDE SEQUENCE [LARGE SCALE GENOMIC DNA]</scope>
    <source>
        <strain evidence="4 5">MSJ-11</strain>
    </source>
</reference>
<dbReference type="InterPro" id="IPR000182">
    <property type="entry name" value="GNAT_dom"/>
</dbReference>